<name>A0AA46YJW1_9ACTN</name>
<evidence type="ECO:0000256" key="1">
    <source>
        <dbReference type="SAM" id="Phobius"/>
    </source>
</evidence>
<keyword evidence="1" id="KW-0472">Membrane</keyword>
<proteinExistence type="predicted"/>
<feature type="transmembrane region" description="Helical" evidence="1">
    <location>
        <begin position="12"/>
        <end position="32"/>
    </location>
</feature>
<evidence type="ECO:0000313" key="3">
    <source>
        <dbReference type="Proteomes" id="UP001164390"/>
    </source>
</evidence>
<protein>
    <submittedName>
        <fullName evidence="2">Uncharacterized protein</fullName>
    </submittedName>
</protein>
<gene>
    <name evidence="2" type="ORF">L0C25_15330</name>
</gene>
<dbReference type="KEGG" id="sgrg:L0C25_15330"/>
<sequence>MNSPDRGSLRVVRAAAVALCVVGLSLVGHLSAGGSVPGPEILLGSSLVVAAYAAALTRNRLGRLELVGVLGAGQLLLHTAFMTSGGHSGGLTMLAAHAFAAVVIALVLARGEDAAWALWCWLRPRLVMPASDLEPPVSREECLAATAATRVRLTWIGTSLTWRGPPALTRDR</sequence>
<dbReference type="Proteomes" id="UP001164390">
    <property type="component" value="Chromosome"/>
</dbReference>
<reference evidence="2" key="1">
    <citation type="submission" date="2022-01" db="EMBL/GenBank/DDBJ databases">
        <title>Nocardioidaceae gen. sp. A5X3R13.</title>
        <authorList>
            <person name="Lopez Marin M.A."/>
            <person name="Uhlik O."/>
        </authorList>
    </citation>
    <scope>NUCLEOTIDE SEQUENCE</scope>
    <source>
        <strain evidence="2">A5X3R13</strain>
    </source>
</reference>
<dbReference type="RefSeq" id="WP_271632553.1">
    <property type="nucleotide sequence ID" value="NZ_CP094970.1"/>
</dbReference>
<organism evidence="2 3">
    <name type="scientific">Solicola gregarius</name>
    <dbReference type="NCBI Taxonomy" id="2908642"/>
    <lineage>
        <taxon>Bacteria</taxon>
        <taxon>Bacillati</taxon>
        <taxon>Actinomycetota</taxon>
        <taxon>Actinomycetes</taxon>
        <taxon>Propionibacteriales</taxon>
        <taxon>Nocardioidaceae</taxon>
        <taxon>Solicola</taxon>
    </lineage>
</organism>
<dbReference type="EMBL" id="CP094970">
    <property type="protein sequence ID" value="UYM03911.1"/>
    <property type="molecule type" value="Genomic_DNA"/>
</dbReference>
<evidence type="ECO:0000313" key="2">
    <source>
        <dbReference type="EMBL" id="UYM03911.1"/>
    </source>
</evidence>
<feature type="transmembrane region" description="Helical" evidence="1">
    <location>
        <begin position="38"/>
        <end position="57"/>
    </location>
</feature>
<keyword evidence="3" id="KW-1185">Reference proteome</keyword>
<feature type="transmembrane region" description="Helical" evidence="1">
    <location>
        <begin position="64"/>
        <end position="83"/>
    </location>
</feature>
<keyword evidence="1" id="KW-0812">Transmembrane</keyword>
<keyword evidence="1" id="KW-1133">Transmembrane helix</keyword>
<feature type="transmembrane region" description="Helical" evidence="1">
    <location>
        <begin position="89"/>
        <end position="109"/>
    </location>
</feature>
<dbReference type="AlphaFoldDB" id="A0AA46YJW1"/>
<accession>A0AA46YJW1</accession>